<dbReference type="Pfam" id="PF12083">
    <property type="entry name" value="DUF3560"/>
    <property type="match status" value="1"/>
</dbReference>
<sequence>MTQSTALALTADMTPPPALADSPAQLYRATYSPDDNKLRLYAALRLDDETYQKIHAVGFRWAPKQALFVAPAWTPAREDILLSLAGDIEDDDNTLFDRQEQRADRFSSYSEKRAGESEQTLAHVDALASAVPFGQPILVGHHSERRARNHARKIENGMKRAVMLFERAGYWEDRAQASLRLAKYKERPDVRYRRIKKIEADLRKSEKTISQSEKYLTMWRAQTLDLKMALLISNYDHISACFTLEKYPRPADKSQYEGHMSLYSALTEEIITVEQAREIAVRCHERTIRHQQRWVNHYQNRLTYERAMLDESGGVITRSQEFEPGGQVQSRGEWLTIIRVNKSNGVVSSVTTPYYNFLGYKGTMKLTPDRITDYKAPSVEEADAAKQTAKRPPIVNYPGEGFREMTKAEWAKTPPDYKSVRGVAENDGHGAYRFRRIMTSGYTLDNVYITDMKTVEIPQK</sequence>
<dbReference type="Proteomes" id="UP000839530">
    <property type="component" value="Unassembled WGS sequence"/>
</dbReference>
<name>A0A402WLX6_SALER</name>
<comment type="caution">
    <text evidence="1">The sequence shown here is derived from an EMBL/GenBank/DDBJ whole genome shotgun (WGS) entry which is preliminary data.</text>
</comment>
<gene>
    <name evidence="1" type="ORF">A7E06_24660</name>
</gene>
<protein>
    <submittedName>
        <fullName evidence="1">DUF3560 domain-containing protein</fullName>
    </submittedName>
</protein>
<proteinExistence type="predicted"/>
<dbReference type="EMBL" id="RSUV01000026">
    <property type="protein sequence ID" value="MIV46595.1"/>
    <property type="molecule type" value="Genomic_DNA"/>
</dbReference>
<dbReference type="InterPro" id="IPR021944">
    <property type="entry name" value="DUF3560"/>
</dbReference>
<evidence type="ECO:0000313" key="1">
    <source>
        <dbReference type="EMBL" id="MIV46595.1"/>
    </source>
</evidence>
<dbReference type="AlphaFoldDB" id="A0A402WLX6"/>
<organism evidence="1">
    <name type="scientific">Salmonella enterica</name>
    <name type="common">Salmonella choleraesuis</name>
    <dbReference type="NCBI Taxonomy" id="28901"/>
    <lineage>
        <taxon>Bacteria</taxon>
        <taxon>Pseudomonadati</taxon>
        <taxon>Pseudomonadota</taxon>
        <taxon>Gammaproteobacteria</taxon>
        <taxon>Enterobacterales</taxon>
        <taxon>Enterobacteriaceae</taxon>
        <taxon>Salmonella</taxon>
    </lineage>
</organism>
<reference evidence="1" key="1">
    <citation type="submission" date="2018-07" db="EMBL/GenBank/DDBJ databases">
        <authorList>
            <consortium name="GenomeTrakr network: Whole genome sequencing for foodborne pathogen traceback"/>
        </authorList>
    </citation>
    <scope>NUCLEOTIDE SEQUENCE [LARGE SCALE GENOMIC DNA]</scope>
    <source>
        <strain evidence="1">CFSAN048114</strain>
    </source>
</reference>
<accession>A0A402WLX6</accession>